<sequence length="121" mass="14083">MGFISHAENLCINDTVLSVNKVTDAYIEFSSDSFNLQRFVKTSDLSSGLEKYIELTESEEQEEEVAECHGINFHNCYVQPFYAYLFDYYGITSLKKKSYFSKYSEIVPSTKWYVVFGVFRI</sequence>
<organism evidence="1 2">
    <name type="scientific">Neptunitalea chrysea</name>
    <dbReference type="NCBI Taxonomy" id="1647581"/>
    <lineage>
        <taxon>Bacteria</taxon>
        <taxon>Pseudomonadati</taxon>
        <taxon>Bacteroidota</taxon>
        <taxon>Flavobacteriia</taxon>
        <taxon>Flavobacteriales</taxon>
        <taxon>Flavobacteriaceae</taxon>
        <taxon>Neptunitalea</taxon>
    </lineage>
</organism>
<proteinExistence type="predicted"/>
<protein>
    <submittedName>
        <fullName evidence="1">Uncharacterized protein</fullName>
    </submittedName>
</protein>
<reference evidence="1" key="1">
    <citation type="submission" date="2022-07" db="EMBL/GenBank/DDBJ databases">
        <title>Taxonomy of Novel Oxalotrophic and Methylotrophic Bacteria.</title>
        <authorList>
            <person name="Sahin N."/>
            <person name="Tani A."/>
        </authorList>
    </citation>
    <scope>NUCLEOTIDE SEQUENCE</scope>
    <source>
        <strain evidence="1">AM327</strain>
    </source>
</reference>
<gene>
    <name evidence="1" type="ORF">NBRC110019_09710</name>
</gene>
<dbReference type="Proteomes" id="UP001143545">
    <property type="component" value="Unassembled WGS sequence"/>
</dbReference>
<evidence type="ECO:0000313" key="2">
    <source>
        <dbReference type="Proteomes" id="UP001143545"/>
    </source>
</evidence>
<name>A0A9W6B4X7_9FLAO</name>
<keyword evidence="2" id="KW-1185">Reference proteome</keyword>
<comment type="caution">
    <text evidence="1">The sequence shown here is derived from an EMBL/GenBank/DDBJ whole genome shotgun (WGS) entry which is preliminary data.</text>
</comment>
<dbReference type="EMBL" id="BRVP01000005">
    <property type="protein sequence ID" value="GLB51932.1"/>
    <property type="molecule type" value="Genomic_DNA"/>
</dbReference>
<evidence type="ECO:0000313" key="1">
    <source>
        <dbReference type="EMBL" id="GLB51932.1"/>
    </source>
</evidence>
<dbReference type="AlphaFoldDB" id="A0A9W6B4X7"/>
<accession>A0A9W6B4X7</accession>